<protein>
    <submittedName>
        <fullName evidence="2">Uncharacterized protein</fullName>
    </submittedName>
</protein>
<gene>
    <name evidence="2" type="ORF">QHG74_22820</name>
</gene>
<evidence type="ECO:0000256" key="1">
    <source>
        <dbReference type="SAM" id="Phobius"/>
    </source>
</evidence>
<keyword evidence="1" id="KW-0812">Transmembrane</keyword>
<evidence type="ECO:0000313" key="3">
    <source>
        <dbReference type="Proteomes" id="UP001292913"/>
    </source>
</evidence>
<comment type="caution">
    <text evidence="2">The sequence shown here is derived from an EMBL/GenBank/DDBJ whole genome shotgun (WGS) entry which is preliminary data.</text>
</comment>
<organism evidence="2 3">
    <name type="scientific">Bacteroides vicugnae</name>
    <dbReference type="NCBI Taxonomy" id="3037989"/>
    <lineage>
        <taxon>Bacteria</taxon>
        <taxon>Pseudomonadati</taxon>
        <taxon>Bacteroidota</taxon>
        <taxon>Bacteroidia</taxon>
        <taxon>Bacteroidales</taxon>
        <taxon>Bacteroidaceae</taxon>
        <taxon>Bacteroides</taxon>
    </lineage>
</organism>
<accession>A0ABU5HWI7</accession>
<dbReference type="RefSeq" id="WP_259022822.1">
    <property type="nucleotide sequence ID" value="NZ_JARZAK010000037.1"/>
</dbReference>
<dbReference type="Proteomes" id="UP001292913">
    <property type="component" value="Unassembled WGS sequence"/>
</dbReference>
<feature type="transmembrane region" description="Helical" evidence="1">
    <location>
        <begin position="39"/>
        <end position="64"/>
    </location>
</feature>
<keyword evidence="1" id="KW-0472">Membrane</keyword>
<feature type="transmembrane region" description="Helical" evidence="1">
    <location>
        <begin position="12"/>
        <end position="33"/>
    </location>
</feature>
<keyword evidence="3" id="KW-1185">Reference proteome</keyword>
<reference evidence="2 3" key="1">
    <citation type="submission" date="2023-04" db="EMBL/GenBank/DDBJ databases">
        <title>Bacteroides pacosi sp. nov., isolated from the fecal material of an alpaca.</title>
        <authorList>
            <person name="Miller S."/>
            <person name="Hendry M."/>
            <person name="King J."/>
            <person name="Sankaranarayanan K."/>
            <person name="Lawson P.A."/>
        </authorList>
    </citation>
    <scope>NUCLEOTIDE SEQUENCE [LARGE SCALE GENOMIC DNA]</scope>
    <source>
        <strain evidence="2 3">A2-P53</strain>
    </source>
</reference>
<name>A0ABU5HWI7_9BACE</name>
<sequence>MKIERLLYYLSERVYGIFSTLFFVDLLGMGILYCLDVEINVLFGNVFFLLLGLWTGSGVTLSAINYMKRAYRKELENRQNTRDF</sequence>
<dbReference type="EMBL" id="JARZAK010000037">
    <property type="protein sequence ID" value="MDY7260549.1"/>
    <property type="molecule type" value="Genomic_DNA"/>
</dbReference>
<keyword evidence="1" id="KW-1133">Transmembrane helix</keyword>
<evidence type="ECO:0000313" key="2">
    <source>
        <dbReference type="EMBL" id="MDY7260549.1"/>
    </source>
</evidence>
<proteinExistence type="predicted"/>